<evidence type="ECO:0000313" key="2">
    <source>
        <dbReference type="Proteomes" id="UP001151529"/>
    </source>
</evidence>
<comment type="caution">
    <text evidence="1">The sequence shown here is derived from an EMBL/GenBank/DDBJ whole genome shotgun (WGS) entry which is preliminary data.</text>
</comment>
<accession>A0A9Q0P8Z8</accession>
<name>A0A9Q0P8Z8_SALVM</name>
<proteinExistence type="predicted"/>
<dbReference type="EMBL" id="JAPFFL010000013">
    <property type="protein sequence ID" value="KAJ6683746.1"/>
    <property type="molecule type" value="Genomic_DNA"/>
</dbReference>
<reference evidence="1" key="2">
    <citation type="journal article" date="2023" name="Int. J. Mol. Sci.">
        <title>De Novo Assembly and Annotation of 11 Diverse Shrub Willow (Salix) Genomes Reveals Novel Gene Organization in Sex-Linked Regions.</title>
        <authorList>
            <person name="Hyden B."/>
            <person name="Feng K."/>
            <person name="Yates T.B."/>
            <person name="Jawdy S."/>
            <person name="Cereghino C."/>
            <person name="Smart L.B."/>
            <person name="Muchero W."/>
        </authorList>
    </citation>
    <scope>NUCLEOTIDE SEQUENCE [LARGE SCALE GENOMIC DNA]</scope>
    <source>
        <tissue evidence="1">Shoot tip</tissue>
    </source>
</reference>
<gene>
    <name evidence="1" type="ORF">OIU85_007441</name>
</gene>
<sequence>MEFQEAVTRLRIPRTIRKGAVERHHMQTEKHKWNILFHRSSSSKAKDKAIRNPSRVSVSSFGYSHEGPGNCLLWAYI</sequence>
<keyword evidence="2" id="KW-1185">Reference proteome</keyword>
<organism evidence="1 2">
    <name type="scientific">Salix viminalis</name>
    <name type="common">Common osier</name>
    <name type="synonym">Basket willow</name>
    <dbReference type="NCBI Taxonomy" id="40686"/>
    <lineage>
        <taxon>Eukaryota</taxon>
        <taxon>Viridiplantae</taxon>
        <taxon>Streptophyta</taxon>
        <taxon>Embryophyta</taxon>
        <taxon>Tracheophyta</taxon>
        <taxon>Spermatophyta</taxon>
        <taxon>Magnoliopsida</taxon>
        <taxon>eudicotyledons</taxon>
        <taxon>Gunneridae</taxon>
        <taxon>Pentapetalae</taxon>
        <taxon>rosids</taxon>
        <taxon>fabids</taxon>
        <taxon>Malpighiales</taxon>
        <taxon>Salicaceae</taxon>
        <taxon>Saliceae</taxon>
        <taxon>Salix</taxon>
    </lineage>
</organism>
<dbReference type="AlphaFoldDB" id="A0A9Q0P8Z8"/>
<protein>
    <submittedName>
        <fullName evidence="1">Uncharacterized protein</fullName>
    </submittedName>
</protein>
<evidence type="ECO:0000313" key="1">
    <source>
        <dbReference type="EMBL" id="KAJ6683746.1"/>
    </source>
</evidence>
<dbReference type="Proteomes" id="UP001151529">
    <property type="component" value="Chromosome 17"/>
</dbReference>
<reference evidence="1" key="1">
    <citation type="submission" date="2022-11" db="EMBL/GenBank/DDBJ databases">
        <authorList>
            <person name="Hyden B.L."/>
            <person name="Feng K."/>
            <person name="Yates T."/>
            <person name="Jawdy S."/>
            <person name="Smart L.B."/>
            <person name="Muchero W."/>
        </authorList>
    </citation>
    <scope>NUCLEOTIDE SEQUENCE</scope>
    <source>
        <tissue evidence="1">Shoot tip</tissue>
    </source>
</reference>